<reference evidence="3" key="1">
    <citation type="journal article" date="2021" name="BMC Genomics">
        <title>Chromosome-level genome assembly and manually-curated proteome of model necrotroph Parastagonospora nodorum Sn15 reveals a genome-wide trove of candidate effector homologs, and redundancy of virulence-related functions within an accessory chromosome.</title>
        <authorList>
            <person name="Bertazzoni S."/>
            <person name="Jones D.A.B."/>
            <person name="Phan H.T."/>
            <person name="Tan K.-C."/>
            <person name="Hane J.K."/>
        </authorList>
    </citation>
    <scope>NUCLEOTIDE SEQUENCE [LARGE SCALE GENOMIC DNA]</scope>
    <source>
        <strain evidence="3">SN15 / ATCC MYA-4574 / FGSC 10173)</strain>
    </source>
</reference>
<dbReference type="Proteomes" id="UP000663193">
    <property type="component" value="Chromosome 20"/>
</dbReference>
<dbReference type="PANTHER" id="PTHR33112">
    <property type="entry name" value="DOMAIN PROTEIN, PUTATIVE-RELATED"/>
    <property type="match status" value="1"/>
</dbReference>
<feature type="domain" description="Heterokaryon incompatibility" evidence="1">
    <location>
        <begin position="12"/>
        <end position="160"/>
    </location>
</feature>
<name>A0A7U2IA98_PHANO</name>
<evidence type="ECO:0000313" key="2">
    <source>
        <dbReference type="EMBL" id="QRD06138.1"/>
    </source>
</evidence>
<dbReference type="InterPro" id="IPR010730">
    <property type="entry name" value="HET"/>
</dbReference>
<gene>
    <name evidence="2" type="ORF">JI435_147070</name>
</gene>
<sequence>MSITDMAHCDTYLALSYVWGSTRGLNLQKQNLADLLMPRSLNHHWPQIPRTIRDAIILTAKLGFRYLWVDALCIVQNDKEGKMRDIERMAAIYCKAQFTIVAAGGNNADHGLTGAGESPRSLCHQIILRFSPSAEFIIYPSQTLDESATKYFQRAWTFQEYRLPNRLLVFFNGTASWKCRRLECSEGLMGPRQMLHLPRNGLKSDSTWPNFTQYTDLVAAYNGRELSYEGDSLSAFSGVLEAIQHQFPSGFIQALPEFYFDLALLWQPRKPLRRRPSDLDFATPSWSWIGWSGSLDMRYCEHGFEHPILPLHSDYSTSWSAMCHPVTDWYKTTGPFDKRYPVNNGYIMYHKLRVGRVDNSPNQDKLKETQFVPSDITETGWHVSKHFEKWPKGRSEAQLYYRSPLISEAFSYPLPLGQGPKMVQSQKITYLHFSSHRAWFFVTESSVKAVSSRITCVTVSIADASGQLVGVMRLNSTDAPNFGEAPCELVAISRSTADLDLFHDRAPLEEASDTAYLMQIITFRGMRLPLGTTPDDYRALQKIVGIYEYYNVLWIEWENGIAYRKALGRICKEAWEAQDPEKIDVLLG</sequence>
<evidence type="ECO:0000313" key="3">
    <source>
        <dbReference type="Proteomes" id="UP000663193"/>
    </source>
</evidence>
<proteinExistence type="predicted"/>
<dbReference type="AlphaFoldDB" id="A0A7U2IA98"/>
<protein>
    <recommendedName>
        <fullName evidence="1">Heterokaryon incompatibility domain-containing protein</fullName>
    </recommendedName>
</protein>
<organism evidence="2 3">
    <name type="scientific">Phaeosphaeria nodorum (strain SN15 / ATCC MYA-4574 / FGSC 10173)</name>
    <name type="common">Glume blotch fungus</name>
    <name type="synonym">Parastagonospora nodorum</name>
    <dbReference type="NCBI Taxonomy" id="321614"/>
    <lineage>
        <taxon>Eukaryota</taxon>
        <taxon>Fungi</taxon>
        <taxon>Dikarya</taxon>
        <taxon>Ascomycota</taxon>
        <taxon>Pezizomycotina</taxon>
        <taxon>Dothideomycetes</taxon>
        <taxon>Pleosporomycetidae</taxon>
        <taxon>Pleosporales</taxon>
        <taxon>Pleosporineae</taxon>
        <taxon>Phaeosphaeriaceae</taxon>
        <taxon>Parastagonospora</taxon>
    </lineage>
</organism>
<dbReference type="VEuPathDB" id="FungiDB:JI435_147070"/>
<evidence type="ECO:0000259" key="1">
    <source>
        <dbReference type="Pfam" id="PF06985"/>
    </source>
</evidence>
<dbReference type="OrthoDB" id="3797723at2759"/>
<keyword evidence="3" id="KW-1185">Reference proteome</keyword>
<dbReference type="PANTHER" id="PTHR33112:SF1">
    <property type="entry name" value="HETEROKARYON INCOMPATIBILITY DOMAIN-CONTAINING PROTEIN"/>
    <property type="match status" value="1"/>
</dbReference>
<dbReference type="Pfam" id="PF06985">
    <property type="entry name" value="HET"/>
    <property type="match status" value="1"/>
</dbReference>
<accession>A0A7U2IA98</accession>
<dbReference type="EMBL" id="CP069042">
    <property type="protein sequence ID" value="QRD06138.1"/>
    <property type="molecule type" value="Genomic_DNA"/>
</dbReference>